<protein>
    <submittedName>
        <fullName evidence="1">D-alanyl-D-alanine carboxypeptidase / D-alanyl-D-alanine-endopeptidase (Penicillin-binding protein 4)</fullName>
    </submittedName>
</protein>
<organism evidence="1 2">
    <name type="scientific">Actinacidiphila paucisporea</name>
    <dbReference type="NCBI Taxonomy" id="310782"/>
    <lineage>
        <taxon>Bacteria</taxon>
        <taxon>Bacillati</taxon>
        <taxon>Actinomycetota</taxon>
        <taxon>Actinomycetes</taxon>
        <taxon>Kitasatosporales</taxon>
        <taxon>Streptomycetaceae</taxon>
        <taxon>Actinacidiphila</taxon>
    </lineage>
</organism>
<evidence type="ECO:0000313" key="1">
    <source>
        <dbReference type="EMBL" id="SHM95184.1"/>
    </source>
</evidence>
<keyword evidence="2" id="KW-1185">Reference proteome</keyword>
<dbReference type="Gene3D" id="3.40.710.10">
    <property type="entry name" value="DD-peptidase/beta-lactamase superfamily"/>
    <property type="match status" value="1"/>
</dbReference>
<dbReference type="AlphaFoldDB" id="A0A1M7MVI9"/>
<keyword evidence="1" id="KW-0378">Hydrolase</keyword>
<proteinExistence type="predicted"/>
<evidence type="ECO:0000313" key="2">
    <source>
        <dbReference type="Proteomes" id="UP000184111"/>
    </source>
</evidence>
<dbReference type="GO" id="GO:0004180">
    <property type="term" value="F:carboxypeptidase activity"/>
    <property type="evidence" value="ECO:0007669"/>
    <property type="project" value="UniProtKB-KW"/>
</dbReference>
<dbReference type="OrthoDB" id="9802627at2"/>
<dbReference type="Proteomes" id="UP000184111">
    <property type="component" value="Unassembled WGS sequence"/>
</dbReference>
<dbReference type="RefSeq" id="WP_073500921.1">
    <property type="nucleotide sequence ID" value="NZ_FRBI01000017.1"/>
</dbReference>
<dbReference type="InterPro" id="IPR012338">
    <property type="entry name" value="Beta-lactam/transpept-like"/>
</dbReference>
<keyword evidence="1" id="KW-0645">Protease</keyword>
<reference evidence="1 2" key="1">
    <citation type="submission" date="2016-11" db="EMBL/GenBank/DDBJ databases">
        <authorList>
            <person name="Jaros S."/>
            <person name="Januszkiewicz K."/>
            <person name="Wedrychowicz H."/>
        </authorList>
    </citation>
    <scope>NUCLEOTIDE SEQUENCE [LARGE SCALE GENOMIC DNA]</scope>
    <source>
        <strain evidence="1 2">CGMCC 4.2025</strain>
    </source>
</reference>
<name>A0A1M7MVI9_9ACTN</name>
<keyword evidence="1" id="KW-0121">Carboxypeptidase</keyword>
<dbReference type="EMBL" id="FRBI01000017">
    <property type="protein sequence ID" value="SHM95184.1"/>
    <property type="molecule type" value="Genomic_DNA"/>
</dbReference>
<accession>A0A1M7MVI9</accession>
<sequence length="128" mass="13585">MTPRLETEVLRYWETTPDATLFREAQPVLGVDGSPAGVCEGEPTCPGKGRVWAKPGTVTGLDALNNRLAVGAQTMGGYLDAGHGRLCTVYLAVNGATTPDIPGLFGLIDDEARILGLLQQQAAGRHRR</sequence>
<gene>
    <name evidence="1" type="ORF">SAMN05216499_11712</name>
</gene>
<dbReference type="STRING" id="310782.SAMN05216499_11712"/>